<dbReference type="Pfam" id="PF04055">
    <property type="entry name" value="Radical_SAM"/>
    <property type="match status" value="1"/>
</dbReference>
<gene>
    <name evidence="8" type="ORF">J2S72_000111</name>
</gene>
<proteinExistence type="predicted"/>
<dbReference type="InterPro" id="IPR058240">
    <property type="entry name" value="rSAM_sf"/>
</dbReference>
<keyword evidence="3" id="KW-0949">S-adenosyl-L-methionine</keyword>
<dbReference type="CDD" id="cd01335">
    <property type="entry name" value="Radical_SAM"/>
    <property type="match status" value="1"/>
</dbReference>
<evidence type="ECO:0000256" key="6">
    <source>
        <dbReference type="ARBA" id="ARBA00023014"/>
    </source>
</evidence>
<dbReference type="InterPro" id="IPR039661">
    <property type="entry name" value="ELP3"/>
</dbReference>
<reference evidence="8 9" key="1">
    <citation type="submission" date="2023-07" db="EMBL/GenBank/DDBJ databases">
        <title>Genomic Encyclopedia of Type Strains, Phase IV (KMG-IV): sequencing the most valuable type-strain genomes for metagenomic binning, comparative biology and taxonomic classification.</title>
        <authorList>
            <person name="Goeker M."/>
        </authorList>
    </citation>
    <scope>NUCLEOTIDE SEQUENCE [LARGE SCALE GENOMIC DNA]</scope>
    <source>
        <strain evidence="8 9">DSM 22616</strain>
    </source>
</reference>
<dbReference type="InterPro" id="IPR007197">
    <property type="entry name" value="rSAM"/>
</dbReference>
<comment type="caution">
    <text evidence="8">The sequence shown here is derived from an EMBL/GenBank/DDBJ whole genome shotgun (WGS) entry which is preliminary data.</text>
</comment>
<evidence type="ECO:0000313" key="9">
    <source>
        <dbReference type="Proteomes" id="UP001236559"/>
    </source>
</evidence>
<dbReference type="InterPro" id="IPR032432">
    <property type="entry name" value="Radical_SAM_C"/>
</dbReference>
<protein>
    <submittedName>
        <fullName evidence="8">Histone acetyltransferase (RNA polymerase elongator complex component)</fullName>
    </submittedName>
</protein>
<sequence>MSNKNIIPIFVPHLGCPHDCVFCNQNKIAGLKDISVENERKTIQEYLSYFKNKNDIQIAFYGGSFTAIDYSLQNTLLKVAYEYIENGSVKSIRLSTRPDSINEKILNNLKKYGVKTIELGVQSLNEEVLISSGRGHNVQCVYDSSKLIKDFGFELGLQQMIGLPRDTEERAIETAKKFVEIGPNIVRIYPTLVVEDTYLEKLYKSGKYKPLTLEEAVDLSAKLLKIYNRNNINVIRIGLQPTEEINYNGSIVAGPFHPAFRQLVENKIIIDKILKTLENKKIRNLEIFSNNKNISTIAGQNKSGSKKLYKDLKLKSLKFVDNKSNDIIFFDRDSLEKINLLDW</sequence>
<dbReference type="Pfam" id="PF16199">
    <property type="entry name" value="Radical_SAM_C"/>
    <property type="match status" value="1"/>
</dbReference>
<keyword evidence="6" id="KW-0411">Iron-sulfur</keyword>
<dbReference type="InterPro" id="IPR006638">
    <property type="entry name" value="Elp3/MiaA/NifB-like_rSAM"/>
</dbReference>
<evidence type="ECO:0000256" key="4">
    <source>
        <dbReference type="ARBA" id="ARBA00022723"/>
    </source>
</evidence>
<evidence type="ECO:0000259" key="7">
    <source>
        <dbReference type="PROSITE" id="PS51918"/>
    </source>
</evidence>
<dbReference type="SFLD" id="SFLDS00029">
    <property type="entry name" value="Radical_SAM"/>
    <property type="match status" value="1"/>
</dbReference>
<dbReference type="SFLD" id="SFLDG01082">
    <property type="entry name" value="B12-binding_domain_containing"/>
    <property type="match status" value="1"/>
</dbReference>
<dbReference type="SFLD" id="SFLDG01086">
    <property type="entry name" value="elongater_protein-like"/>
    <property type="match status" value="1"/>
</dbReference>
<dbReference type="Proteomes" id="UP001236559">
    <property type="component" value="Unassembled WGS sequence"/>
</dbReference>
<organism evidence="8 9">
    <name type="scientific">Peptoniphilus koenoeneniae</name>
    <dbReference type="NCBI Taxonomy" id="507751"/>
    <lineage>
        <taxon>Bacteria</taxon>
        <taxon>Bacillati</taxon>
        <taxon>Bacillota</taxon>
        <taxon>Tissierellia</taxon>
        <taxon>Tissierellales</taxon>
        <taxon>Peptoniphilaceae</taxon>
        <taxon>Peptoniphilus</taxon>
    </lineage>
</organism>
<evidence type="ECO:0000256" key="2">
    <source>
        <dbReference type="ARBA" id="ARBA00022485"/>
    </source>
</evidence>
<dbReference type="PROSITE" id="PS51918">
    <property type="entry name" value="RADICAL_SAM"/>
    <property type="match status" value="1"/>
</dbReference>
<dbReference type="Gene3D" id="3.80.30.20">
    <property type="entry name" value="tm_1862 like domain"/>
    <property type="match status" value="1"/>
</dbReference>
<evidence type="ECO:0000256" key="3">
    <source>
        <dbReference type="ARBA" id="ARBA00022691"/>
    </source>
</evidence>
<keyword evidence="9" id="KW-1185">Reference proteome</keyword>
<dbReference type="InterPro" id="IPR023404">
    <property type="entry name" value="rSAM_horseshoe"/>
</dbReference>
<feature type="domain" description="Radical SAM core" evidence="7">
    <location>
        <begin position="1"/>
        <end position="236"/>
    </location>
</feature>
<evidence type="ECO:0000256" key="5">
    <source>
        <dbReference type="ARBA" id="ARBA00023004"/>
    </source>
</evidence>
<dbReference type="PANTHER" id="PTHR11135">
    <property type="entry name" value="HISTONE ACETYLTRANSFERASE-RELATED"/>
    <property type="match status" value="1"/>
</dbReference>
<accession>A0ABU0AVT9</accession>
<evidence type="ECO:0000256" key="1">
    <source>
        <dbReference type="ARBA" id="ARBA00001966"/>
    </source>
</evidence>
<evidence type="ECO:0000313" key="8">
    <source>
        <dbReference type="EMBL" id="MDQ0274115.1"/>
    </source>
</evidence>
<dbReference type="SUPFAM" id="SSF102114">
    <property type="entry name" value="Radical SAM enzymes"/>
    <property type="match status" value="1"/>
</dbReference>
<dbReference type="EMBL" id="JAUSTN010000001">
    <property type="protein sequence ID" value="MDQ0274115.1"/>
    <property type="molecule type" value="Genomic_DNA"/>
</dbReference>
<comment type="cofactor">
    <cofactor evidence="1">
        <name>[4Fe-4S] cluster</name>
        <dbReference type="ChEBI" id="CHEBI:49883"/>
    </cofactor>
</comment>
<dbReference type="RefSeq" id="WP_023056373.1">
    <property type="nucleotide sequence ID" value="NZ_JAUSTN010000001.1"/>
</dbReference>
<keyword evidence="5" id="KW-0408">Iron</keyword>
<dbReference type="PANTHER" id="PTHR11135:SF0">
    <property type="entry name" value="ELONGATOR COMPLEX PROTEIN 3"/>
    <property type="match status" value="1"/>
</dbReference>
<dbReference type="SMART" id="SM00729">
    <property type="entry name" value="Elp3"/>
    <property type="match status" value="1"/>
</dbReference>
<name>A0ABU0AVT9_9FIRM</name>
<keyword evidence="2" id="KW-0004">4Fe-4S</keyword>
<keyword evidence="4" id="KW-0479">Metal-binding</keyword>